<dbReference type="RefSeq" id="WP_129897886.1">
    <property type="nucleotide sequence ID" value="NZ_RYUH01000013.1"/>
</dbReference>
<proteinExistence type="predicted"/>
<evidence type="ECO:0000313" key="2">
    <source>
        <dbReference type="Proteomes" id="UP000292568"/>
    </source>
</evidence>
<dbReference type="AlphaFoldDB" id="A0A4Q4ZZG7"/>
<protein>
    <submittedName>
        <fullName evidence="1">Uncharacterized protein</fullName>
    </submittedName>
</protein>
<name>A0A4Q4ZZG7_9BIFI</name>
<sequence>MNVEYEDLFSIAESCMAASGFVEEVRIDIMQDAIDCGEPDLAIIDALDIVGNDMTRLSHFPPQVLDLANDPEWPEFHRFRDTLKKVVFD</sequence>
<dbReference type="Proteomes" id="UP000292568">
    <property type="component" value="Unassembled WGS sequence"/>
</dbReference>
<reference evidence="1 2" key="1">
    <citation type="submission" date="2018-12" db="EMBL/GenBank/DDBJ databases">
        <title>Unveiling genomic diversity among members of the Bifidobacterium pseudolongum species, a widely distributed gut commensal of the animal kingdom.</title>
        <authorList>
            <person name="Lugli G.A."/>
            <person name="Duranti S."/>
            <person name="Albert K."/>
            <person name="Mancabelli L."/>
            <person name="Napoli S."/>
            <person name="Viappiani A."/>
            <person name="Anzalone R."/>
            <person name="Longhi G."/>
            <person name="Milani C."/>
            <person name="Turroni F."/>
            <person name="Alessandri G."/>
            <person name="Sela D.A."/>
            <person name="Van Sinderen D."/>
            <person name="Ventura M."/>
        </authorList>
    </citation>
    <scope>NUCLEOTIDE SEQUENCE [LARGE SCALE GENOMIC DNA]</scope>
    <source>
        <strain evidence="1 2">2093B</strain>
    </source>
</reference>
<gene>
    <name evidence="1" type="ORF">PG2093B_1370</name>
</gene>
<organism evidence="1 2">
    <name type="scientific">Bifidobacterium pseudolongum subsp. globosum</name>
    <dbReference type="NCBI Taxonomy" id="1690"/>
    <lineage>
        <taxon>Bacteria</taxon>
        <taxon>Bacillati</taxon>
        <taxon>Actinomycetota</taxon>
        <taxon>Actinomycetes</taxon>
        <taxon>Bifidobacteriales</taxon>
        <taxon>Bifidobacteriaceae</taxon>
        <taxon>Bifidobacterium</taxon>
    </lineage>
</organism>
<dbReference type="EMBL" id="RYUH01000013">
    <property type="protein sequence ID" value="RYQ09086.1"/>
    <property type="molecule type" value="Genomic_DNA"/>
</dbReference>
<evidence type="ECO:0000313" key="1">
    <source>
        <dbReference type="EMBL" id="RYQ09086.1"/>
    </source>
</evidence>
<accession>A0A4Q4ZZG7</accession>
<comment type="caution">
    <text evidence="1">The sequence shown here is derived from an EMBL/GenBank/DDBJ whole genome shotgun (WGS) entry which is preliminary data.</text>
</comment>